<name>A0A7M2QMB1_9ZZZZ</name>
<sequence length="57" mass="6221">MAAIKPNDPLNLAQSVTGIMPRNQAEIDSHVDGLVDEMHRRLEAEFAEESAADEATD</sequence>
<organism evidence="1">
    <name type="scientific">feces metagenome</name>
    <dbReference type="NCBI Taxonomy" id="1861841"/>
    <lineage>
        <taxon>unclassified sequences</taxon>
        <taxon>metagenomes</taxon>
        <taxon>organismal metagenomes</taxon>
    </lineage>
</organism>
<dbReference type="AlphaFoldDB" id="A0A7M2QMB1"/>
<evidence type="ECO:0000313" key="1">
    <source>
        <dbReference type="EMBL" id="QOV05678.1"/>
    </source>
</evidence>
<proteinExistence type="predicted"/>
<reference evidence="1" key="1">
    <citation type="submission" date="2020-09" db="EMBL/GenBank/DDBJ databases">
        <authorList>
            <person name="Eze J.U."/>
            <person name="Rahube T.O."/>
        </authorList>
    </citation>
    <scope>NUCLEOTIDE SEQUENCE</scope>
</reference>
<dbReference type="EMBL" id="MT993629">
    <property type="protein sequence ID" value="QOV05678.1"/>
    <property type="molecule type" value="Genomic_DNA"/>
</dbReference>
<protein>
    <submittedName>
        <fullName evidence="1">Uncharacterized protein</fullName>
    </submittedName>
</protein>
<accession>A0A7M2QMB1</accession>